<feature type="domain" description="4Fe-4S" evidence="5">
    <location>
        <begin position="1"/>
        <end position="59"/>
    </location>
</feature>
<gene>
    <name evidence="6" type="ORF">LCGC14_2255840</name>
</gene>
<proteinExistence type="predicted"/>
<sequence>MALTGMQIYKNLPKTNCKECGYPTCMAFAMQVAAKQKALTDCPHLSEEGEAALAEASAPPMKLVKIGTDDKKFEFGQETVMFRHEEKFHRPAGIAVRIPSSLSNDEAEAMVDKINRSVFERVGNKLRVAFCAVEIEGCEDPAGRARLAADKSDIPLILIGGSPGAMKEAVDSIKTEKPLVYKGNASNIEAFAEIASGAKLPLAVEGKDLEELSELTGKAKQKGVEEIVLSFDGKNIGETIRFLTIARRAALKKRFGAFGYPAMVEIDSDSPESETVFASIFAAKYAGIVLINGLAPWEVLPIMTTVQDIFTDPQVPNTVEAKLYDIGSPDENSPMLFTTNFSLTYFSVAGEVERSKIPAYISVVDTEGLGVLNAYAGDKISAEKIVKTLQEQKVSEKVKHRKLIIPGLLPIFRAEIEDTSEWKEVIIGPETAMKIPAFLSNMCGNS</sequence>
<dbReference type="InterPro" id="IPR007202">
    <property type="entry name" value="4Fe-4S_dom"/>
</dbReference>
<keyword evidence="3" id="KW-0408">Iron</keyword>
<comment type="caution">
    <text evidence="6">The sequence shown here is derived from an EMBL/GenBank/DDBJ whole genome shotgun (WGS) entry which is preliminary data.</text>
</comment>
<dbReference type="PANTHER" id="PTHR36214">
    <property type="match status" value="1"/>
</dbReference>
<reference evidence="6" key="1">
    <citation type="journal article" date="2015" name="Nature">
        <title>Complex archaea that bridge the gap between prokaryotes and eukaryotes.</title>
        <authorList>
            <person name="Spang A."/>
            <person name="Saw J.H."/>
            <person name="Jorgensen S.L."/>
            <person name="Zaremba-Niedzwiedzka K."/>
            <person name="Martijn J."/>
            <person name="Lind A.E."/>
            <person name="van Eijk R."/>
            <person name="Schleper C."/>
            <person name="Guy L."/>
            <person name="Ettema T.J."/>
        </authorList>
    </citation>
    <scope>NUCLEOTIDE SEQUENCE</scope>
</reference>
<dbReference type="AlphaFoldDB" id="A0A0F9FDP4"/>
<keyword evidence="2" id="KW-0479">Metal-binding</keyword>
<dbReference type="Pfam" id="PF04060">
    <property type="entry name" value="FeS"/>
    <property type="match status" value="1"/>
</dbReference>
<evidence type="ECO:0000256" key="3">
    <source>
        <dbReference type="ARBA" id="ARBA00023004"/>
    </source>
</evidence>
<dbReference type="Pfam" id="PF03599">
    <property type="entry name" value="CdhD"/>
    <property type="match status" value="1"/>
</dbReference>
<protein>
    <recommendedName>
        <fullName evidence="5">4Fe-4S domain-containing protein</fullName>
    </recommendedName>
</protein>
<dbReference type="PANTHER" id="PTHR36214:SF3">
    <property type="entry name" value="ACETYL-COA DECARBONYLASE_SYNTHASE COMPLEX SUBUNIT GAMMA"/>
    <property type="match status" value="1"/>
</dbReference>
<dbReference type="EMBL" id="LAZR01030854">
    <property type="protein sequence ID" value="KKL55395.1"/>
    <property type="molecule type" value="Genomic_DNA"/>
</dbReference>
<dbReference type="Gene3D" id="3.40.50.11600">
    <property type="match status" value="1"/>
</dbReference>
<evidence type="ECO:0000259" key="5">
    <source>
        <dbReference type="PROSITE" id="PS51656"/>
    </source>
</evidence>
<dbReference type="InterPro" id="IPR016041">
    <property type="entry name" value="Ac-CoA_synth_d_su_TIM-brl"/>
</dbReference>
<organism evidence="6">
    <name type="scientific">marine sediment metagenome</name>
    <dbReference type="NCBI Taxonomy" id="412755"/>
    <lineage>
        <taxon>unclassified sequences</taxon>
        <taxon>metagenomes</taxon>
        <taxon>ecological metagenomes</taxon>
    </lineage>
</organism>
<evidence type="ECO:0000256" key="2">
    <source>
        <dbReference type="ARBA" id="ARBA00022723"/>
    </source>
</evidence>
<dbReference type="InterPro" id="IPR051069">
    <property type="entry name" value="ACDS_complex_subunit"/>
</dbReference>
<dbReference type="GO" id="GO:0046872">
    <property type="term" value="F:metal ion binding"/>
    <property type="evidence" value="ECO:0007669"/>
    <property type="project" value="UniProtKB-KW"/>
</dbReference>
<dbReference type="PROSITE" id="PS51656">
    <property type="entry name" value="4FE4S"/>
    <property type="match status" value="1"/>
</dbReference>
<evidence type="ECO:0000256" key="4">
    <source>
        <dbReference type="ARBA" id="ARBA00023014"/>
    </source>
</evidence>
<dbReference type="NCBIfam" id="NF003195">
    <property type="entry name" value="PRK04165.1"/>
    <property type="match status" value="1"/>
</dbReference>
<evidence type="ECO:0000256" key="1">
    <source>
        <dbReference type="ARBA" id="ARBA00022485"/>
    </source>
</evidence>
<keyword evidence="1" id="KW-0004">4Fe-4S</keyword>
<keyword evidence="4" id="KW-0411">Iron-sulfur</keyword>
<evidence type="ECO:0000313" key="6">
    <source>
        <dbReference type="EMBL" id="KKL55395.1"/>
    </source>
</evidence>
<dbReference type="InterPro" id="IPR011005">
    <property type="entry name" value="Dihydropteroate_synth-like_sf"/>
</dbReference>
<dbReference type="GO" id="GO:0051539">
    <property type="term" value="F:4 iron, 4 sulfur cluster binding"/>
    <property type="evidence" value="ECO:0007669"/>
    <property type="project" value="UniProtKB-KW"/>
</dbReference>
<dbReference type="Gene3D" id="3.20.20.20">
    <property type="entry name" value="Dihydropteroate synthase-like"/>
    <property type="match status" value="1"/>
</dbReference>
<accession>A0A0F9FDP4</accession>
<name>A0A0F9FDP4_9ZZZZ</name>